<reference evidence="7 8" key="1">
    <citation type="submission" date="2016-04" db="EMBL/GenBank/DDBJ databases">
        <authorList>
            <person name="Evans L.H."/>
            <person name="Alamgir A."/>
            <person name="Owens N."/>
            <person name="Weber N.D."/>
            <person name="Virtaneva K."/>
            <person name="Barbian K."/>
            <person name="Babar A."/>
            <person name="Rosenke K."/>
        </authorList>
    </citation>
    <scope>NUCLEOTIDE SEQUENCE [LARGE SCALE GENOMIC DNA]</scope>
    <source>
        <strain evidence="7 8">CCM 8644</strain>
    </source>
</reference>
<evidence type="ECO:0000259" key="5">
    <source>
        <dbReference type="PROSITE" id="PS51192"/>
    </source>
</evidence>
<evidence type="ECO:0000313" key="7">
    <source>
        <dbReference type="EMBL" id="OAQ39556.1"/>
    </source>
</evidence>
<evidence type="ECO:0000256" key="1">
    <source>
        <dbReference type="ARBA" id="ARBA00022741"/>
    </source>
</evidence>
<dbReference type="EMBL" id="LWHJ01000027">
    <property type="protein sequence ID" value="OAQ39556.1"/>
    <property type="molecule type" value="Genomic_DNA"/>
</dbReference>
<reference evidence="7 8" key="2">
    <citation type="submission" date="2016-06" db="EMBL/GenBank/DDBJ databases">
        <title>Pedobacter psychrophilus sp. nov., isolated from Antarctic fragmentary rock.</title>
        <authorList>
            <person name="Svec P."/>
        </authorList>
    </citation>
    <scope>NUCLEOTIDE SEQUENCE [LARGE SCALE GENOMIC DNA]</scope>
    <source>
        <strain evidence="7 8">CCM 8644</strain>
    </source>
</reference>
<dbReference type="InterPro" id="IPR027417">
    <property type="entry name" value="P-loop_NTPase"/>
</dbReference>
<evidence type="ECO:0000259" key="6">
    <source>
        <dbReference type="PROSITE" id="PS51194"/>
    </source>
</evidence>
<dbReference type="Proteomes" id="UP000078459">
    <property type="component" value="Unassembled WGS sequence"/>
</dbReference>
<dbReference type="AlphaFoldDB" id="A0A179DES7"/>
<dbReference type="SUPFAM" id="SSF52540">
    <property type="entry name" value="P-loop containing nucleoside triphosphate hydrolases"/>
    <property type="match status" value="1"/>
</dbReference>
<feature type="domain" description="Helicase C-terminal" evidence="6">
    <location>
        <begin position="417"/>
        <end position="561"/>
    </location>
</feature>
<dbReference type="GO" id="GO:0004386">
    <property type="term" value="F:helicase activity"/>
    <property type="evidence" value="ECO:0007669"/>
    <property type="project" value="UniProtKB-KW"/>
</dbReference>
<dbReference type="PANTHER" id="PTHR47961">
    <property type="entry name" value="DNA POLYMERASE THETA, PUTATIVE (AFU_ORTHOLOGUE AFUA_1G05260)-RELATED"/>
    <property type="match status" value="1"/>
</dbReference>
<keyword evidence="8" id="KW-1185">Reference proteome</keyword>
<keyword evidence="3" id="KW-0347">Helicase</keyword>
<evidence type="ECO:0000256" key="2">
    <source>
        <dbReference type="ARBA" id="ARBA00022801"/>
    </source>
</evidence>
<dbReference type="Gene3D" id="3.40.50.300">
    <property type="entry name" value="P-loop containing nucleotide triphosphate hydrolases"/>
    <property type="match status" value="2"/>
</dbReference>
<dbReference type="GO" id="GO:0003676">
    <property type="term" value="F:nucleic acid binding"/>
    <property type="evidence" value="ECO:0007669"/>
    <property type="project" value="InterPro"/>
</dbReference>
<dbReference type="SMART" id="SM00490">
    <property type="entry name" value="HELICc"/>
    <property type="match status" value="1"/>
</dbReference>
<dbReference type="Pfam" id="PF00271">
    <property type="entry name" value="Helicase_C"/>
    <property type="match status" value="1"/>
</dbReference>
<dbReference type="RefSeq" id="WP_068822173.1">
    <property type="nucleotide sequence ID" value="NZ_LWHJ01000027.1"/>
</dbReference>
<dbReference type="GO" id="GO:0016787">
    <property type="term" value="F:hydrolase activity"/>
    <property type="evidence" value="ECO:0007669"/>
    <property type="project" value="UniProtKB-KW"/>
</dbReference>
<sequence>MSDLVDKIESIYNDELLNNLINDLIFNQFYQKFNLSKIPIAKDRIRKAIWLTSILSTSPLEKHKNKAQLISSLIYLQDSFNIDIERASYILFSRIGNLTGTRLLNNSSNDFSQIQLENNILIDSYDSAILLELELERRNKTVIIGEEQILTTAFQKKLWDDIKSYDKIVISAPTSSGKSFIVKKAIKEKILNNDEYFILYVVPTRALINQVSEELRQEINDNDVDIKTVYIHDETGLNFKKIFILTPERCLSLLKERREHEFKIDLIFIDEIQNVEDTQGRGTLFEFVFQELIKLFSEAIIIAAGPNIENPNKLYENIFNIKSNSSETMVSPVFQIKTIVTVLHDKKIRFTLIKNSESSQSFEIETSIDLKQIFLKSTGNGLRELINICGADESNIIYSPKGNWAENWALKYIEPLQDVQIHSEVKDIVEFLEDEVHPFYNLAICLNKGVAFHHGNLPDLVRKEIEDCFLEGKIKILFCTSTLLQGVNLPANNIFIVSPKKRTFPLSSFDFGNLIGRAGRIKDSLFGTVFCIEKSENDEWAESYYKKSPRKEVTTASNSALDNFDDFIGELSKSSLEISSDIDSNGVIFYRQKYLQDIDRFPIYLQNKGLSEEESNIFIENISSSVADLLIPLDILSLNPTIDPILQNILYVQILDYGFENWLIPSISNNRNFYKHISDEEKILTEFKDWSFYLQFNDLLKRLDEIFHFANEAFFKHNISTSINQITYYCRMWLGNKSLRELIDSDLKFYSTHYNLAKRIKLDDKEAINTRINKVIKINSIVTTHIVVKYLKLMNDLVESITNDKVLENYKFSMALPLMLELGTTEPVVIKLISKGISRSISLKIFSEFKKVPNYEEIDIFDWLRSKTELKLKPIYNRYLKKMKLLKYN</sequence>
<dbReference type="SMART" id="SM00487">
    <property type="entry name" value="DEXDc"/>
    <property type="match status" value="1"/>
</dbReference>
<dbReference type="PROSITE" id="PS51192">
    <property type="entry name" value="HELICASE_ATP_BIND_1"/>
    <property type="match status" value="1"/>
</dbReference>
<accession>A0A179DES7</accession>
<dbReference type="STRING" id="1826909.A5893_08145"/>
<dbReference type="InterPro" id="IPR011545">
    <property type="entry name" value="DEAD/DEAH_box_helicase_dom"/>
</dbReference>
<dbReference type="PROSITE" id="PS51194">
    <property type="entry name" value="HELICASE_CTER"/>
    <property type="match status" value="1"/>
</dbReference>
<organism evidence="7 8">
    <name type="scientific">Pedobacter psychrophilus</name>
    <dbReference type="NCBI Taxonomy" id="1826909"/>
    <lineage>
        <taxon>Bacteria</taxon>
        <taxon>Pseudomonadati</taxon>
        <taxon>Bacteroidota</taxon>
        <taxon>Sphingobacteriia</taxon>
        <taxon>Sphingobacteriales</taxon>
        <taxon>Sphingobacteriaceae</taxon>
        <taxon>Pedobacter</taxon>
    </lineage>
</organism>
<feature type="domain" description="Helicase ATP-binding" evidence="5">
    <location>
        <begin position="159"/>
        <end position="324"/>
    </location>
</feature>
<dbReference type="InterPro" id="IPR014001">
    <property type="entry name" value="Helicase_ATP-bd"/>
</dbReference>
<dbReference type="InterPro" id="IPR050474">
    <property type="entry name" value="Hel308_SKI2-like"/>
</dbReference>
<keyword evidence="4" id="KW-0067">ATP-binding</keyword>
<keyword evidence="2" id="KW-0378">Hydrolase</keyword>
<dbReference type="OrthoDB" id="9812126at2"/>
<dbReference type="GO" id="GO:0005524">
    <property type="term" value="F:ATP binding"/>
    <property type="evidence" value="ECO:0007669"/>
    <property type="project" value="UniProtKB-KW"/>
</dbReference>
<evidence type="ECO:0000313" key="8">
    <source>
        <dbReference type="Proteomes" id="UP000078459"/>
    </source>
</evidence>
<dbReference type="PANTHER" id="PTHR47961:SF6">
    <property type="entry name" value="DNA-DIRECTED DNA POLYMERASE"/>
    <property type="match status" value="1"/>
</dbReference>
<gene>
    <name evidence="7" type="ORF">A5893_08145</name>
</gene>
<name>A0A179DES7_9SPHI</name>
<evidence type="ECO:0008006" key="9">
    <source>
        <dbReference type="Google" id="ProtNLM"/>
    </source>
</evidence>
<dbReference type="InterPro" id="IPR001650">
    <property type="entry name" value="Helicase_C-like"/>
</dbReference>
<proteinExistence type="predicted"/>
<evidence type="ECO:0000256" key="3">
    <source>
        <dbReference type="ARBA" id="ARBA00022806"/>
    </source>
</evidence>
<evidence type="ECO:0000256" key="4">
    <source>
        <dbReference type="ARBA" id="ARBA00022840"/>
    </source>
</evidence>
<comment type="caution">
    <text evidence="7">The sequence shown here is derived from an EMBL/GenBank/DDBJ whole genome shotgun (WGS) entry which is preliminary data.</text>
</comment>
<keyword evidence="1" id="KW-0547">Nucleotide-binding</keyword>
<dbReference type="Pfam" id="PF00270">
    <property type="entry name" value="DEAD"/>
    <property type="match status" value="1"/>
</dbReference>
<protein>
    <recommendedName>
        <fullName evidence="9">DEAD/DEAH box helicase</fullName>
    </recommendedName>
</protein>